<keyword evidence="1" id="KW-1133">Transmembrane helix</keyword>
<evidence type="ECO:0000259" key="2">
    <source>
        <dbReference type="SMART" id="SM00563"/>
    </source>
</evidence>
<dbReference type="RefSeq" id="WP_320003449.1">
    <property type="nucleotide sequence ID" value="NZ_JAUHJS010000002.1"/>
</dbReference>
<protein>
    <submittedName>
        <fullName evidence="3">1-acyl-sn-glycerol-3-phosphate acyltransferase</fullName>
    </submittedName>
</protein>
<proteinExistence type="predicted"/>
<comment type="caution">
    <text evidence="3">The sequence shown here is derived from an EMBL/GenBank/DDBJ whole genome shotgun (WGS) entry which is preliminary data.</text>
</comment>
<dbReference type="EMBL" id="JAUHJS010000002">
    <property type="protein sequence ID" value="MDN4164925.1"/>
    <property type="molecule type" value="Genomic_DNA"/>
</dbReference>
<feature type="transmembrane region" description="Helical" evidence="1">
    <location>
        <begin position="372"/>
        <end position="389"/>
    </location>
</feature>
<evidence type="ECO:0000313" key="4">
    <source>
        <dbReference type="Proteomes" id="UP001168552"/>
    </source>
</evidence>
<gene>
    <name evidence="3" type="ORF">QWY31_05395</name>
</gene>
<organism evidence="3 4">
    <name type="scientific">Shiella aurantiaca</name>
    <dbReference type="NCBI Taxonomy" id="3058365"/>
    <lineage>
        <taxon>Bacteria</taxon>
        <taxon>Pseudomonadati</taxon>
        <taxon>Bacteroidota</taxon>
        <taxon>Cytophagia</taxon>
        <taxon>Cytophagales</taxon>
        <taxon>Shiellaceae</taxon>
        <taxon>Shiella</taxon>
    </lineage>
</organism>
<accession>A0ABT8F395</accession>
<dbReference type="Pfam" id="PF01553">
    <property type="entry name" value="Acyltransferase"/>
    <property type="match status" value="1"/>
</dbReference>
<dbReference type="PANTHER" id="PTHR31605:SF0">
    <property type="entry name" value="GLYCEROL-3-PHOSPHATE O-ACYLTRANSFERASE 1"/>
    <property type="match status" value="1"/>
</dbReference>
<feature type="transmembrane region" description="Helical" evidence="1">
    <location>
        <begin position="304"/>
        <end position="328"/>
    </location>
</feature>
<keyword evidence="1" id="KW-0472">Membrane</keyword>
<reference evidence="3" key="1">
    <citation type="submission" date="2023-06" db="EMBL/GenBank/DDBJ databases">
        <title>Cytophagales bacterium Strain LB-30, isolated from soil.</title>
        <authorList>
            <person name="Liu B."/>
        </authorList>
    </citation>
    <scope>NUCLEOTIDE SEQUENCE</scope>
    <source>
        <strain evidence="3">LB-30</strain>
    </source>
</reference>
<dbReference type="InterPro" id="IPR052744">
    <property type="entry name" value="GPAT/DAPAT"/>
</dbReference>
<feature type="transmembrane region" description="Helical" evidence="1">
    <location>
        <begin position="340"/>
        <end position="360"/>
    </location>
</feature>
<dbReference type="Proteomes" id="UP001168552">
    <property type="component" value="Unassembled WGS sequence"/>
</dbReference>
<keyword evidence="1" id="KW-0812">Transmembrane</keyword>
<dbReference type="SMART" id="SM00563">
    <property type="entry name" value="PlsC"/>
    <property type="match status" value="1"/>
</dbReference>
<evidence type="ECO:0000313" key="3">
    <source>
        <dbReference type="EMBL" id="MDN4164925.1"/>
    </source>
</evidence>
<name>A0ABT8F395_9BACT</name>
<dbReference type="InterPro" id="IPR002123">
    <property type="entry name" value="Plipid/glycerol_acylTrfase"/>
</dbReference>
<evidence type="ECO:0000256" key="1">
    <source>
        <dbReference type="SAM" id="Phobius"/>
    </source>
</evidence>
<dbReference type="PANTHER" id="PTHR31605">
    <property type="entry name" value="GLYCEROL-3-PHOSPHATE O-ACYLTRANSFERASE 1"/>
    <property type="match status" value="1"/>
</dbReference>
<keyword evidence="4" id="KW-1185">Reference proteome</keyword>
<sequence length="433" mass="50214">MLYWTLKYIVYFAFRAYFKRIYISGAHHIPKNKPVILASNHPNSFLDAIVMGVLLRRPVHFLARGDVFNTPFKKWLLWQIKMLPIYRMEEGMENLHKNEETFAKCDKILSNNGIILIFSEGLCIIEKRLRKLRKGTARIAFTTEAESGWTRDIQVVPVGLNYQEATQARTRVMMAFDAPIQVKSFQEVYDQNPAIAIRQFNEQLTQQLRQLVIHVADRANDTLAEQILEIRRNDWASEGIGAWLRKQDDNRKKEWEAIEALNALSVEEQEALKTASNAYFKQLKKLGLKDKEVQRRPKNRIGKMLLVLLVSPIALMGWLGNVGPWLLAQKITRKVVKSNVFTASVSFGAALFLYIIYYILFGIAFSYLPIPFYYFGLLMLSSYVTIQWMETWRELTQEIAGLRFSAKQPSAYEQLKKERRQLHEILQGRAVAA</sequence>
<dbReference type="SUPFAM" id="SSF69593">
    <property type="entry name" value="Glycerol-3-phosphate (1)-acyltransferase"/>
    <property type="match status" value="1"/>
</dbReference>
<dbReference type="GO" id="GO:0016746">
    <property type="term" value="F:acyltransferase activity"/>
    <property type="evidence" value="ECO:0007669"/>
    <property type="project" value="UniProtKB-KW"/>
</dbReference>
<keyword evidence="3" id="KW-0808">Transferase</keyword>
<feature type="domain" description="Phospholipid/glycerol acyltransferase" evidence="2">
    <location>
        <begin position="35"/>
        <end position="163"/>
    </location>
</feature>
<keyword evidence="3" id="KW-0012">Acyltransferase</keyword>